<name>A0ABP8W5N0_9PSEU</name>
<dbReference type="InterPro" id="IPR006015">
    <property type="entry name" value="Universal_stress_UspA"/>
</dbReference>
<dbReference type="Proteomes" id="UP001500325">
    <property type="component" value="Unassembled WGS sequence"/>
</dbReference>
<gene>
    <name evidence="4" type="ORF">GCM10023215_15090</name>
</gene>
<reference evidence="5" key="1">
    <citation type="journal article" date="2019" name="Int. J. Syst. Evol. Microbiol.">
        <title>The Global Catalogue of Microorganisms (GCM) 10K type strain sequencing project: providing services to taxonomists for standard genome sequencing and annotation.</title>
        <authorList>
            <consortium name="The Broad Institute Genomics Platform"/>
            <consortium name="The Broad Institute Genome Sequencing Center for Infectious Disease"/>
            <person name="Wu L."/>
            <person name="Ma J."/>
        </authorList>
    </citation>
    <scope>NUCLEOTIDE SEQUENCE [LARGE SCALE GENOMIC DNA]</scope>
    <source>
        <strain evidence="5">JCM 18055</strain>
    </source>
</reference>
<evidence type="ECO:0000313" key="5">
    <source>
        <dbReference type="Proteomes" id="UP001500325"/>
    </source>
</evidence>
<evidence type="ECO:0000256" key="2">
    <source>
        <dbReference type="SAM" id="MobiDB-lite"/>
    </source>
</evidence>
<keyword evidence="5" id="KW-1185">Reference proteome</keyword>
<dbReference type="InterPro" id="IPR006016">
    <property type="entry name" value="UspA"/>
</dbReference>
<comment type="caution">
    <text evidence="4">The sequence shown here is derived from an EMBL/GenBank/DDBJ whole genome shotgun (WGS) entry which is preliminary data.</text>
</comment>
<protein>
    <recommendedName>
        <fullName evidence="3">UspA domain-containing protein</fullName>
    </recommendedName>
</protein>
<dbReference type="Gene3D" id="3.40.50.12370">
    <property type="match status" value="1"/>
</dbReference>
<proteinExistence type="inferred from homology"/>
<dbReference type="Pfam" id="PF00582">
    <property type="entry name" value="Usp"/>
    <property type="match status" value="1"/>
</dbReference>
<comment type="similarity">
    <text evidence="1">Belongs to the universal stress protein A family.</text>
</comment>
<organism evidence="4 5">
    <name type="scientific">Pseudonocardia yuanmonensis</name>
    <dbReference type="NCBI Taxonomy" id="1095914"/>
    <lineage>
        <taxon>Bacteria</taxon>
        <taxon>Bacillati</taxon>
        <taxon>Actinomycetota</taxon>
        <taxon>Actinomycetes</taxon>
        <taxon>Pseudonocardiales</taxon>
        <taxon>Pseudonocardiaceae</taxon>
        <taxon>Pseudonocardia</taxon>
    </lineage>
</organism>
<feature type="compositionally biased region" description="Basic and acidic residues" evidence="2">
    <location>
        <begin position="28"/>
        <end position="53"/>
    </location>
</feature>
<sequence length="339" mass="35714">MSRDTRTPGLPTLPGGGVRHGGWGGDRALPRLEPSRPEPSRPEHRPADPRRDGPVVTVAAPVRPVLVVDDGGTVAGIAAQRWAAAEASRRDLPLQLVATQADGLRAVRRLRGEYPRLPVRLHRLPDPLGRALRPLTADAALLALPAPAAGPVLSTSFCPTAVVPADETARGRVVVGVAPWTPEEVLRTAVEEALERDAELVAVRAWRARTRGLRELARMLPGPFGAGASDDGGAESAEGARRELDQLLSPWRIGYPDLRLHPLVVHGDAAAVLTMLSVDAELLVVGRSGRGALVRAVAGAPGDEALAAARCPVLVVPEPAPPRREMLALPTALPARLQG</sequence>
<evidence type="ECO:0000256" key="1">
    <source>
        <dbReference type="ARBA" id="ARBA00008791"/>
    </source>
</evidence>
<evidence type="ECO:0000313" key="4">
    <source>
        <dbReference type="EMBL" id="GAA4682155.1"/>
    </source>
</evidence>
<dbReference type="PRINTS" id="PR01438">
    <property type="entry name" value="UNVRSLSTRESS"/>
</dbReference>
<accession>A0ABP8W5N0</accession>
<feature type="domain" description="UspA" evidence="3">
    <location>
        <begin position="172"/>
        <end position="317"/>
    </location>
</feature>
<feature type="region of interest" description="Disordered" evidence="2">
    <location>
        <begin position="1"/>
        <end position="56"/>
    </location>
</feature>
<dbReference type="EMBL" id="BAABIC010000004">
    <property type="protein sequence ID" value="GAA4682155.1"/>
    <property type="molecule type" value="Genomic_DNA"/>
</dbReference>
<evidence type="ECO:0000259" key="3">
    <source>
        <dbReference type="Pfam" id="PF00582"/>
    </source>
</evidence>
<dbReference type="SUPFAM" id="SSF52402">
    <property type="entry name" value="Adenine nucleotide alpha hydrolases-like"/>
    <property type="match status" value="1"/>
</dbReference>
<feature type="compositionally biased region" description="Gly residues" evidence="2">
    <location>
        <begin position="14"/>
        <end position="25"/>
    </location>
</feature>